<keyword evidence="2" id="KW-1185">Reference proteome</keyword>
<sequence length="294" mass="32382">MTAALDISAPAEWQALGLVPGLSLRVFGMRRSGNHAILAWLQRNAPRGRSVFLNNCKPGTDPLHNARGIEVNGCHASHNQAKRNLPAVTQKAGDGALFLVSYEDTSPAEFDLSRQPSGAFDEALFSHNVLIYRGFLNWSASLLKKIQANDGYTLVRRNGIVLRAMDSYIRLLGLVRQAQDLGLVAICYDRWTRSAEYRAALLQQLGLAEHDNSLGEVQSYGGGSSFQKQASSAAELQTDRRWQQMRSDAEYQALLHLAARDPALLSELEELFPEDAAYLKTVAQHQPLPQGEGL</sequence>
<comment type="caution">
    <text evidence="1">The sequence shown here is derived from an EMBL/GenBank/DDBJ whole genome shotgun (WGS) entry which is preliminary data.</text>
</comment>
<dbReference type="EMBL" id="BAABWU010000003">
    <property type="protein sequence ID" value="GAA6195874.1"/>
    <property type="molecule type" value="Genomic_DNA"/>
</dbReference>
<gene>
    <name evidence="1" type="ORF">NBRC116598_13180</name>
</gene>
<accession>A0ABQ0AJ52</accession>
<evidence type="ECO:0000313" key="2">
    <source>
        <dbReference type="Proteomes" id="UP001441944"/>
    </source>
</evidence>
<dbReference type="Proteomes" id="UP001441944">
    <property type="component" value="Unassembled WGS sequence"/>
</dbReference>
<reference evidence="1 2" key="1">
    <citation type="submission" date="2024-04" db="EMBL/GenBank/DDBJ databases">
        <title>Draft genome sequence of Pseudophaeobacter arcticus NBRC 116598.</title>
        <authorList>
            <person name="Miyakawa T."/>
            <person name="Kusuya Y."/>
            <person name="Miura T."/>
        </authorList>
    </citation>
    <scope>NUCLEOTIDE SEQUENCE [LARGE SCALE GENOMIC DNA]</scope>
    <source>
        <strain evidence="1 2">SU-CL00105</strain>
    </source>
</reference>
<evidence type="ECO:0000313" key="1">
    <source>
        <dbReference type="EMBL" id="GAA6195874.1"/>
    </source>
</evidence>
<proteinExistence type="predicted"/>
<protein>
    <submittedName>
        <fullName evidence="1">Uncharacterized protein</fullName>
    </submittedName>
</protein>
<organism evidence="1 2">
    <name type="scientific">Pseudophaeobacter arcticus</name>
    <dbReference type="NCBI Taxonomy" id="385492"/>
    <lineage>
        <taxon>Bacteria</taxon>
        <taxon>Pseudomonadati</taxon>
        <taxon>Pseudomonadota</taxon>
        <taxon>Alphaproteobacteria</taxon>
        <taxon>Rhodobacterales</taxon>
        <taxon>Paracoccaceae</taxon>
        <taxon>Pseudophaeobacter</taxon>
    </lineage>
</organism>
<name>A0ABQ0AJ52_9RHOB</name>
<dbReference type="RefSeq" id="WP_353398134.1">
    <property type="nucleotide sequence ID" value="NZ_BAABWU010000003.1"/>
</dbReference>